<dbReference type="InterPro" id="IPR052913">
    <property type="entry name" value="Glycopeptide_resist_protein"/>
</dbReference>
<dbReference type="InterPro" id="IPR007391">
    <property type="entry name" value="Vancomycin_resist_VanW"/>
</dbReference>
<organism evidence="1">
    <name type="scientific">bioreactor metagenome</name>
    <dbReference type="NCBI Taxonomy" id="1076179"/>
    <lineage>
        <taxon>unclassified sequences</taxon>
        <taxon>metagenomes</taxon>
        <taxon>ecological metagenomes</taxon>
    </lineage>
</organism>
<protein>
    <submittedName>
        <fullName evidence="1">Vancomycin B-type resistance protein VanW</fullName>
    </submittedName>
</protein>
<dbReference type="AlphaFoldDB" id="A0A644XWW8"/>
<dbReference type="PANTHER" id="PTHR35788">
    <property type="entry name" value="EXPORTED PROTEIN-RELATED"/>
    <property type="match status" value="1"/>
</dbReference>
<dbReference type="Pfam" id="PF04294">
    <property type="entry name" value="VanW"/>
    <property type="match status" value="1"/>
</dbReference>
<dbReference type="EMBL" id="VSSQ01003047">
    <property type="protein sequence ID" value="MPM18783.1"/>
    <property type="molecule type" value="Genomic_DNA"/>
</dbReference>
<name>A0A644XWW8_9ZZZZ</name>
<reference evidence="1" key="1">
    <citation type="submission" date="2019-08" db="EMBL/GenBank/DDBJ databases">
        <authorList>
            <person name="Kucharzyk K."/>
            <person name="Murdoch R.W."/>
            <person name="Higgins S."/>
            <person name="Loffler F."/>
        </authorList>
    </citation>
    <scope>NUCLEOTIDE SEQUENCE</scope>
</reference>
<proteinExistence type="predicted"/>
<evidence type="ECO:0000313" key="1">
    <source>
        <dbReference type="EMBL" id="MPM18783.1"/>
    </source>
</evidence>
<dbReference type="PANTHER" id="PTHR35788:SF1">
    <property type="entry name" value="EXPORTED PROTEIN"/>
    <property type="match status" value="1"/>
</dbReference>
<sequence>MPRLLFCELSPLTYKISVMKCIFIRAVKNLLSGERIAREKQANPLPYEIYSHKSLIRRKLGNVEPELQENKAVNLSIAAPKVTGILIRPGEVFSFWSLVGSTSERKGYQKGLVINRGKTGSGIGGGMCQFTNLIHWLVLHSPLEIVEHHHHDGIDLFPDYGRQVPFGVGTSIVFNYLDYRFKNTTEATYQLIVYTTPDYLCGELRSDVQSDFSYHIKALDEFFSRESDGIYRNGQIIRNTVDKRNGNTVQSELIKTNHAKIQYDASFVADLLQ</sequence>
<accession>A0A644XWW8</accession>
<gene>
    <name evidence="1" type="primary">vanW_2</name>
    <name evidence="1" type="ORF">SDC9_65199</name>
</gene>
<comment type="caution">
    <text evidence="1">The sequence shown here is derived from an EMBL/GenBank/DDBJ whole genome shotgun (WGS) entry which is preliminary data.</text>
</comment>